<accession>A0A9N9FAY4</accession>
<dbReference type="Proteomes" id="UP000789759">
    <property type="component" value="Unassembled WGS sequence"/>
</dbReference>
<comment type="caution">
    <text evidence="1">The sequence shown here is derived from an EMBL/GenBank/DDBJ whole genome shotgun (WGS) entry which is preliminary data.</text>
</comment>
<protein>
    <submittedName>
        <fullName evidence="1">1263_t:CDS:1</fullName>
    </submittedName>
</protein>
<dbReference type="AlphaFoldDB" id="A0A9N9FAY4"/>
<organism evidence="1 2">
    <name type="scientific">Cetraspora pellucida</name>
    <dbReference type="NCBI Taxonomy" id="1433469"/>
    <lineage>
        <taxon>Eukaryota</taxon>
        <taxon>Fungi</taxon>
        <taxon>Fungi incertae sedis</taxon>
        <taxon>Mucoromycota</taxon>
        <taxon>Glomeromycotina</taxon>
        <taxon>Glomeromycetes</taxon>
        <taxon>Diversisporales</taxon>
        <taxon>Gigasporaceae</taxon>
        <taxon>Cetraspora</taxon>
    </lineage>
</organism>
<sequence length="267" mass="31231">MFFVSWTNLMVKELQDLCITCRLFTGSNKEELGERLQGYFEKKKEKLSETHQKKNSVELEESPERRIDELNSEVFADDRVINLEGDVLEIGFQKADYRIGEEFAAHFQSKERIDAKMEEEELLEESWPGVKLLKPCDQHEYDFLAKVDKWLDRVILILSVFDKKEFTGIREEIETHAVMLRSKYNQNKQKRSKDHLSATSSDSKEDDLYKKTRKKERMINFFLNKGEYSWAGCQGLVKCFNCEGISHITSNCSFTSSKAFIKSENSN</sequence>
<gene>
    <name evidence="1" type="ORF">CPELLU_LOCUS3364</name>
</gene>
<evidence type="ECO:0000313" key="2">
    <source>
        <dbReference type="Proteomes" id="UP000789759"/>
    </source>
</evidence>
<evidence type="ECO:0000313" key="1">
    <source>
        <dbReference type="EMBL" id="CAG8520549.1"/>
    </source>
</evidence>
<proteinExistence type="predicted"/>
<name>A0A9N9FAY4_9GLOM</name>
<keyword evidence="2" id="KW-1185">Reference proteome</keyword>
<reference evidence="1" key="1">
    <citation type="submission" date="2021-06" db="EMBL/GenBank/DDBJ databases">
        <authorList>
            <person name="Kallberg Y."/>
            <person name="Tangrot J."/>
            <person name="Rosling A."/>
        </authorList>
    </citation>
    <scope>NUCLEOTIDE SEQUENCE</scope>
    <source>
        <strain evidence="1">FL966</strain>
    </source>
</reference>
<dbReference type="EMBL" id="CAJVQA010001622">
    <property type="protein sequence ID" value="CAG8520549.1"/>
    <property type="molecule type" value="Genomic_DNA"/>
</dbReference>